<comment type="similarity">
    <text evidence="6">Belongs to the DESIGUAL family.</text>
</comment>
<dbReference type="Pfam" id="PF06749">
    <property type="entry name" value="DUF1218"/>
    <property type="match status" value="1"/>
</dbReference>
<dbReference type="Proteomes" id="UP001210211">
    <property type="component" value="Unassembled WGS sequence"/>
</dbReference>
<name>A0AAD5Z512_9POAL</name>
<feature type="transmembrane region" description="Helical" evidence="8">
    <location>
        <begin position="143"/>
        <end position="165"/>
    </location>
</feature>
<evidence type="ECO:0000256" key="6">
    <source>
        <dbReference type="ARBA" id="ARBA00029467"/>
    </source>
</evidence>
<evidence type="ECO:0000256" key="8">
    <source>
        <dbReference type="SAM" id="Phobius"/>
    </source>
</evidence>
<evidence type="ECO:0000256" key="3">
    <source>
        <dbReference type="ARBA" id="ARBA00022729"/>
    </source>
</evidence>
<keyword evidence="2 8" id="KW-0812">Transmembrane</keyword>
<evidence type="ECO:0000256" key="7">
    <source>
        <dbReference type="SAM" id="MobiDB-lite"/>
    </source>
</evidence>
<evidence type="ECO:0000256" key="1">
    <source>
        <dbReference type="ARBA" id="ARBA00004127"/>
    </source>
</evidence>
<dbReference type="AlphaFoldDB" id="A0AAD5Z512"/>
<dbReference type="GO" id="GO:0012505">
    <property type="term" value="C:endomembrane system"/>
    <property type="evidence" value="ECO:0007669"/>
    <property type="project" value="UniProtKB-SubCell"/>
</dbReference>
<comment type="caution">
    <text evidence="9">The sequence shown here is derived from an EMBL/GenBank/DDBJ whole genome shotgun (WGS) entry which is preliminary data.</text>
</comment>
<keyword evidence="5 8" id="KW-0472">Membrane</keyword>
<evidence type="ECO:0000313" key="10">
    <source>
        <dbReference type="Proteomes" id="UP001210211"/>
    </source>
</evidence>
<dbReference type="PANTHER" id="PTHR31769">
    <property type="entry name" value="OS07G0462200 PROTEIN-RELATED"/>
    <property type="match status" value="1"/>
</dbReference>
<dbReference type="InterPro" id="IPR009606">
    <property type="entry name" value="DEAL/Modifying_wall_lignin1/2"/>
</dbReference>
<evidence type="ECO:0000313" key="9">
    <source>
        <dbReference type="EMBL" id="KAJ3686996.1"/>
    </source>
</evidence>
<organism evidence="9 10">
    <name type="scientific">Rhynchospora tenuis</name>
    <dbReference type="NCBI Taxonomy" id="198213"/>
    <lineage>
        <taxon>Eukaryota</taxon>
        <taxon>Viridiplantae</taxon>
        <taxon>Streptophyta</taxon>
        <taxon>Embryophyta</taxon>
        <taxon>Tracheophyta</taxon>
        <taxon>Spermatophyta</taxon>
        <taxon>Magnoliopsida</taxon>
        <taxon>Liliopsida</taxon>
        <taxon>Poales</taxon>
        <taxon>Cyperaceae</taxon>
        <taxon>Cyperoideae</taxon>
        <taxon>Rhynchosporeae</taxon>
        <taxon>Rhynchospora</taxon>
    </lineage>
</organism>
<keyword evidence="3" id="KW-0732">Signal</keyword>
<accession>A0AAD5Z512</accession>
<evidence type="ECO:0000256" key="2">
    <source>
        <dbReference type="ARBA" id="ARBA00022692"/>
    </source>
</evidence>
<feature type="transmembrane region" description="Helical" evidence="8">
    <location>
        <begin position="30"/>
        <end position="51"/>
    </location>
</feature>
<evidence type="ECO:0000256" key="4">
    <source>
        <dbReference type="ARBA" id="ARBA00022989"/>
    </source>
</evidence>
<keyword evidence="4 8" id="KW-1133">Transmembrane helix</keyword>
<keyword evidence="10" id="KW-1185">Reference proteome</keyword>
<gene>
    <name evidence="9" type="ORF">LUZ61_016160</name>
</gene>
<dbReference type="InterPro" id="IPR052222">
    <property type="entry name" value="DESIGUAL"/>
</dbReference>
<feature type="region of interest" description="Disordered" evidence="7">
    <location>
        <begin position="224"/>
        <end position="285"/>
    </location>
</feature>
<dbReference type="EMBL" id="JAMRDG010000002">
    <property type="protein sequence ID" value="KAJ3686996.1"/>
    <property type="molecule type" value="Genomic_DNA"/>
</dbReference>
<reference evidence="9 10" key="1">
    <citation type="journal article" date="2022" name="Cell">
        <title>Repeat-based holocentromeres influence genome architecture and karyotype evolution.</title>
        <authorList>
            <person name="Hofstatter P.G."/>
            <person name="Thangavel G."/>
            <person name="Lux T."/>
            <person name="Neumann P."/>
            <person name="Vondrak T."/>
            <person name="Novak P."/>
            <person name="Zhang M."/>
            <person name="Costa L."/>
            <person name="Castellani M."/>
            <person name="Scott A."/>
            <person name="Toegelov H."/>
            <person name="Fuchs J."/>
            <person name="Mata-Sucre Y."/>
            <person name="Dias Y."/>
            <person name="Vanzela A.L.L."/>
            <person name="Huettel B."/>
            <person name="Almeida C.C.S."/>
            <person name="Simkova H."/>
            <person name="Souza G."/>
            <person name="Pedrosa-Harand A."/>
            <person name="Macas J."/>
            <person name="Mayer K.F.X."/>
            <person name="Houben A."/>
            <person name="Marques A."/>
        </authorList>
    </citation>
    <scope>NUCLEOTIDE SEQUENCE [LARGE SCALE GENOMIC DNA]</scope>
    <source>
        <strain evidence="9">RhyTen1mFocal</strain>
    </source>
</reference>
<comment type="subcellular location">
    <subcellularLocation>
        <location evidence="1">Endomembrane system</location>
        <topology evidence="1">Multi-pass membrane protein</topology>
    </subcellularLocation>
</comment>
<feature type="compositionally biased region" description="Basic and acidic residues" evidence="7">
    <location>
        <begin position="274"/>
        <end position="285"/>
    </location>
</feature>
<sequence length="285" mass="30227">MAITHEDISLRRAQIRRTHGGGADLTGSHLATILVGLSIICALLTFVLCLAGEASRSEATGYLLSIGGSSNRISECFYNGSGRTALACAICAFLLLAVAMFAEHAYMLVAVASPAPPGEVGWTIGSDARMASAARSLTCQTCFLFLLTWLCFAIAEVLLMIGIGVESGHLTDWTKPRAGCHVMRPGMFAAAGILGLIAVFLGFMVYLTSLRTQKLYHGEEAMHRGLHHPMPHPQVPPLTAPHEPNLPAAAQTHPHVPAPTAPHEPHPPAAIQRHPPEAEKASTSV</sequence>
<proteinExistence type="inferred from homology"/>
<feature type="transmembrane region" description="Helical" evidence="8">
    <location>
        <begin position="186"/>
        <end position="207"/>
    </location>
</feature>
<protein>
    <submittedName>
        <fullName evidence="9">Uncharacterized protein</fullName>
    </submittedName>
</protein>
<evidence type="ECO:0000256" key="5">
    <source>
        <dbReference type="ARBA" id="ARBA00023136"/>
    </source>
</evidence>